<proteinExistence type="predicted"/>
<protein>
    <submittedName>
        <fullName evidence="1">Uncharacterized protein</fullName>
    </submittedName>
</protein>
<dbReference type="Proteomes" id="UP000029228">
    <property type="component" value="Unassembled WGS sequence"/>
</dbReference>
<evidence type="ECO:0000313" key="1">
    <source>
        <dbReference type="EMBL" id="GAL20691.1"/>
    </source>
</evidence>
<comment type="caution">
    <text evidence="1">The sequence shown here is derived from an EMBL/GenBank/DDBJ whole genome shotgun (WGS) entry which is preliminary data.</text>
</comment>
<accession>A0A090RZH1</accession>
<organism evidence="1 2">
    <name type="scientific">Vibrio maritimus</name>
    <dbReference type="NCBI Taxonomy" id="990268"/>
    <lineage>
        <taxon>Bacteria</taxon>
        <taxon>Pseudomonadati</taxon>
        <taxon>Pseudomonadota</taxon>
        <taxon>Gammaproteobacteria</taxon>
        <taxon>Vibrionales</taxon>
        <taxon>Vibrionaceae</taxon>
        <taxon>Vibrio</taxon>
    </lineage>
</organism>
<sequence length="43" mass="5037">MKFKWRNVNPSLVDGSNETLVLNRGENDESNVYSVKLRRKTKL</sequence>
<evidence type="ECO:0000313" key="2">
    <source>
        <dbReference type="Proteomes" id="UP000029228"/>
    </source>
</evidence>
<reference evidence="1 2" key="2">
    <citation type="submission" date="2014-09" db="EMBL/GenBank/DDBJ databases">
        <authorList>
            <consortium name="NBRP consortium"/>
            <person name="Sawabe T."/>
            <person name="Meirelles P."/>
            <person name="Nakanishi M."/>
            <person name="Sayaka M."/>
            <person name="Hattori M."/>
            <person name="Ohkuma M."/>
        </authorList>
    </citation>
    <scope>NUCLEOTIDE SEQUENCE [LARGE SCALE GENOMIC DNA]</scope>
    <source>
        <strain evidence="2">JCM19235</strain>
    </source>
</reference>
<dbReference type="STRING" id="990268.JCM19235_3693"/>
<reference evidence="1 2" key="1">
    <citation type="submission" date="2014-09" db="EMBL/GenBank/DDBJ databases">
        <title>Vibrio maritimus JCM 19235. (C45) whole genome shotgun sequence.</title>
        <authorList>
            <person name="Sawabe T."/>
            <person name="Meirelles P."/>
            <person name="Nakanishi M."/>
            <person name="Sayaka M."/>
            <person name="Hattori M."/>
            <person name="Ohkuma M."/>
        </authorList>
    </citation>
    <scope>NUCLEOTIDE SEQUENCE [LARGE SCALE GENOMIC DNA]</scope>
    <source>
        <strain evidence="2">JCM19235</strain>
    </source>
</reference>
<gene>
    <name evidence="1" type="ORF">JCM19235_3693</name>
</gene>
<dbReference type="EMBL" id="BBMR01000006">
    <property type="protein sequence ID" value="GAL20691.1"/>
    <property type="molecule type" value="Genomic_DNA"/>
</dbReference>
<name>A0A090RZH1_9VIBR</name>
<keyword evidence="2" id="KW-1185">Reference proteome</keyword>
<dbReference type="AlphaFoldDB" id="A0A090RZH1"/>